<dbReference type="PANTHER" id="PTHR43649:SF33">
    <property type="entry name" value="POLYGALACTURONAN_RHAMNOGALACTURONAN-BINDING PROTEIN YTCQ"/>
    <property type="match status" value="1"/>
</dbReference>
<evidence type="ECO:0000256" key="6">
    <source>
        <dbReference type="ARBA" id="ARBA00023136"/>
    </source>
</evidence>
<evidence type="ECO:0000313" key="11">
    <source>
        <dbReference type="Proteomes" id="UP001061862"/>
    </source>
</evidence>
<proteinExistence type="inferred from homology"/>
<gene>
    <name evidence="10" type="ORF">N8A98_03130</name>
</gene>
<protein>
    <submittedName>
        <fullName evidence="10">Extracellular solute-binding protein</fullName>
    </submittedName>
</protein>
<feature type="chain" id="PRO_5047194351" evidence="9">
    <location>
        <begin position="30"/>
        <end position="434"/>
    </location>
</feature>
<comment type="similarity">
    <text evidence="2">Belongs to the bacterial solute-binding protein 1 family.</text>
</comment>
<keyword evidence="11" id="KW-1185">Reference proteome</keyword>
<evidence type="ECO:0000256" key="4">
    <source>
        <dbReference type="ARBA" id="ARBA00022729"/>
    </source>
</evidence>
<feature type="signal peptide" evidence="9">
    <location>
        <begin position="1"/>
        <end position="29"/>
    </location>
</feature>
<evidence type="ECO:0000256" key="2">
    <source>
        <dbReference type="ARBA" id="ARBA00008520"/>
    </source>
</evidence>
<dbReference type="EMBL" id="CP104965">
    <property type="protein sequence ID" value="UXN70205.1"/>
    <property type="molecule type" value="Genomic_DNA"/>
</dbReference>
<dbReference type="Proteomes" id="UP001061862">
    <property type="component" value="Chromosome"/>
</dbReference>
<dbReference type="SUPFAM" id="SSF53850">
    <property type="entry name" value="Periplasmic binding protein-like II"/>
    <property type="match status" value="1"/>
</dbReference>
<evidence type="ECO:0000313" key="10">
    <source>
        <dbReference type="EMBL" id="UXN70205.1"/>
    </source>
</evidence>
<name>A0ABY6CD96_9HYPH</name>
<keyword evidence="4 9" id="KW-0732">Signal</keyword>
<evidence type="ECO:0000256" key="8">
    <source>
        <dbReference type="ARBA" id="ARBA00023288"/>
    </source>
</evidence>
<dbReference type="Gene3D" id="3.40.190.10">
    <property type="entry name" value="Periplasmic binding protein-like II"/>
    <property type="match status" value="1"/>
</dbReference>
<comment type="subcellular location">
    <subcellularLocation>
        <location evidence="1">Periplasm</location>
    </subcellularLocation>
</comment>
<evidence type="ECO:0000256" key="3">
    <source>
        <dbReference type="ARBA" id="ARBA00022475"/>
    </source>
</evidence>
<keyword evidence="3" id="KW-1003">Cell membrane</keyword>
<sequence length="434" mass="46684">MTLPTGVRAARNLLAASFGAVLLATPALSQDKVELTYWNWAPHIDEVIAIWNEQNPDIHVTVSRAAGANEIVQKLSAAHTAGNPPDVTNVTYGDLPALIVNGLVADITPEMAPLKDQIAPVAWNLVTFDGTTWATPQGTSPMYFFYRKDLLAELNIEPPKTWEEFGAAAKAVRAADPTKYLTQFSTGDAGTMAALTHQVGAKWWSLEGDQWTVDINGPEAKKVASFWQDLVTSDAVSGMQAFSPEWGAAIANGSIIGIISAVWAPPLIQNLAPDTLGDWAAIPLPRWSEGVGAQYSGGVTGGSATAVSALTKHPEEAKKFAIWITNNEEALAAYVRLMNIWPANLEARKLPQLQEAPAFIPDEKNFYQLAGEIDAATPTVSWGPNRGIAFDAYVNAMGEAVQNKSSFADVLDVVQKVTFDDMKNQGYNVVEAAH</sequence>
<organism evidence="10 11">
    <name type="scientific">Devosia neptuniae</name>
    <dbReference type="NCBI Taxonomy" id="191302"/>
    <lineage>
        <taxon>Bacteria</taxon>
        <taxon>Pseudomonadati</taxon>
        <taxon>Pseudomonadota</taxon>
        <taxon>Alphaproteobacteria</taxon>
        <taxon>Hyphomicrobiales</taxon>
        <taxon>Devosiaceae</taxon>
        <taxon>Devosia</taxon>
    </lineage>
</organism>
<evidence type="ECO:0000256" key="1">
    <source>
        <dbReference type="ARBA" id="ARBA00004418"/>
    </source>
</evidence>
<dbReference type="Pfam" id="PF13416">
    <property type="entry name" value="SBP_bac_8"/>
    <property type="match status" value="1"/>
</dbReference>
<keyword evidence="5" id="KW-0574">Periplasm</keyword>
<accession>A0ABY6CD96</accession>
<dbReference type="InterPro" id="IPR006059">
    <property type="entry name" value="SBP"/>
</dbReference>
<keyword evidence="7" id="KW-0564">Palmitate</keyword>
<keyword evidence="8" id="KW-0449">Lipoprotein</keyword>
<reference evidence="10 11" key="1">
    <citation type="submission" date="2022-09" db="EMBL/GenBank/DDBJ databases">
        <title>Interaction between co-microsymbionts with complementary sets of symbiotic genes in legume-rhizobium systems.</title>
        <authorList>
            <person name="Safronova V."/>
            <person name="Sazanova A."/>
            <person name="Afonin A."/>
            <person name="Chirak E."/>
        </authorList>
    </citation>
    <scope>NUCLEOTIDE SEQUENCE [LARGE SCALE GENOMIC DNA]</scope>
    <source>
        <strain evidence="10 11">A18/4-1</strain>
    </source>
</reference>
<dbReference type="InterPro" id="IPR050490">
    <property type="entry name" value="Bact_solute-bd_prot1"/>
</dbReference>
<evidence type="ECO:0000256" key="5">
    <source>
        <dbReference type="ARBA" id="ARBA00022764"/>
    </source>
</evidence>
<dbReference type="RefSeq" id="WP_262169087.1">
    <property type="nucleotide sequence ID" value="NZ_CP104965.1"/>
</dbReference>
<dbReference type="PANTHER" id="PTHR43649">
    <property type="entry name" value="ARABINOSE-BINDING PROTEIN-RELATED"/>
    <property type="match status" value="1"/>
</dbReference>
<evidence type="ECO:0000256" key="7">
    <source>
        <dbReference type="ARBA" id="ARBA00023139"/>
    </source>
</evidence>
<keyword evidence="6" id="KW-0472">Membrane</keyword>
<evidence type="ECO:0000256" key="9">
    <source>
        <dbReference type="SAM" id="SignalP"/>
    </source>
</evidence>